<gene>
    <name evidence="9" type="ORF">HGP29_21085</name>
</gene>
<feature type="transmembrane region" description="Helical" evidence="8">
    <location>
        <begin position="6"/>
        <end position="27"/>
    </location>
</feature>
<feature type="transmembrane region" description="Helical" evidence="8">
    <location>
        <begin position="250"/>
        <end position="272"/>
    </location>
</feature>
<dbReference type="PANTHER" id="PTHR31081">
    <property type="entry name" value="UREIDE PERMEASE 1-RELATED-RELATED"/>
    <property type="match status" value="1"/>
</dbReference>
<dbReference type="InterPro" id="IPR009834">
    <property type="entry name" value="Ureide_permease"/>
</dbReference>
<evidence type="ECO:0000256" key="7">
    <source>
        <dbReference type="ARBA" id="ARBA00023136"/>
    </source>
</evidence>
<keyword evidence="5" id="KW-0067">ATP-binding</keyword>
<sequence length="332" mass="36116">MFIVESYSLAVMLCFVTMICWGSWANTQKLASQKWSFQLYYWDYSIGVILLSLLMAFTLGSSGELGRGFIDDITQAESAALFNAFLGGVIFNIANLLLVIAIDITGMAVAFPVGIGLALVIGVIDNYLKDPSANQYIIFIGVVLIITAIILNALAYSKLPNKQSGSKKGIIIALIAGVSMGFFYGFVAESMSLNFEQPETGKLTPYSALFIFSIGLFISNFVFNTINMYQPISGEKTSYKEYFSMGTPKLHFIGILGGMIWGLGMGLNILASEKASPAVSYGLGQGATMVAAFWGVYIWKEFKTAPKGTNKILNLMFLLFIVGLGLIVYSKL</sequence>
<comment type="subcellular location">
    <subcellularLocation>
        <location evidence="1">Membrane</location>
        <topology evidence="1">Multi-pass membrane protein</topology>
    </subcellularLocation>
</comment>
<feature type="transmembrane region" description="Helical" evidence="8">
    <location>
        <begin position="79"/>
        <end position="100"/>
    </location>
</feature>
<comment type="caution">
    <text evidence="9">The sequence shown here is derived from an EMBL/GenBank/DDBJ whole genome shotgun (WGS) entry which is preliminary data.</text>
</comment>
<feature type="transmembrane region" description="Helical" evidence="8">
    <location>
        <begin position="136"/>
        <end position="157"/>
    </location>
</feature>
<evidence type="ECO:0000313" key="10">
    <source>
        <dbReference type="Proteomes" id="UP000585050"/>
    </source>
</evidence>
<dbReference type="EMBL" id="JABAIL010000007">
    <property type="protein sequence ID" value="NLR93708.1"/>
    <property type="molecule type" value="Genomic_DNA"/>
</dbReference>
<dbReference type="GO" id="GO:0016020">
    <property type="term" value="C:membrane"/>
    <property type="evidence" value="ECO:0007669"/>
    <property type="project" value="UniProtKB-SubCell"/>
</dbReference>
<feature type="transmembrane region" description="Helical" evidence="8">
    <location>
        <begin position="107"/>
        <end position="124"/>
    </location>
</feature>
<name>A0A7X8XY27_9BACT</name>
<dbReference type="Proteomes" id="UP000585050">
    <property type="component" value="Unassembled WGS sequence"/>
</dbReference>
<keyword evidence="3 8" id="KW-0812">Transmembrane</keyword>
<protein>
    <submittedName>
        <fullName evidence="9">Multidrug DMT transporter permease</fullName>
    </submittedName>
</protein>
<feature type="transmembrane region" description="Helical" evidence="8">
    <location>
        <begin position="278"/>
        <end position="299"/>
    </location>
</feature>
<evidence type="ECO:0000256" key="6">
    <source>
        <dbReference type="ARBA" id="ARBA00022989"/>
    </source>
</evidence>
<evidence type="ECO:0000256" key="2">
    <source>
        <dbReference type="ARBA" id="ARBA00022448"/>
    </source>
</evidence>
<organism evidence="9 10">
    <name type="scientific">Flammeovirga agarivorans</name>
    <dbReference type="NCBI Taxonomy" id="2726742"/>
    <lineage>
        <taxon>Bacteria</taxon>
        <taxon>Pseudomonadati</taxon>
        <taxon>Bacteroidota</taxon>
        <taxon>Cytophagia</taxon>
        <taxon>Cytophagales</taxon>
        <taxon>Flammeovirgaceae</taxon>
        <taxon>Flammeovirga</taxon>
    </lineage>
</organism>
<dbReference type="InterPro" id="IPR030189">
    <property type="entry name" value="UPS_plant"/>
</dbReference>
<feature type="transmembrane region" description="Helical" evidence="8">
    <location>
        <begin position="311"/>
        <end position="329"/>
    </location>
</feature>
<evidence type="ECO:0000256" key="4">
    <source>
        <dbReference type="ARBA" id="ARBA00022741"/>
    </source>
</evidence>
<dbReference type="RefSeq" id="WP_168884416.1">
    <property type="nucleotide sequence ID" value="NZ_JABAIL010000007.1"/>
</dbReference>
<evidence type="ECO:0000256" key="5">
    <source>
        <dbReference type="ARBA" id="ARBA00022840"/>
    </source>
</evidence>
<dbReference type="Pfam" id="PF07168">
    <property type="entry name" value="Ureide_permease"/>
    <property type="match status" value="2"/>
</dbReference>
<keyword evidence="7 8" id="KW-0472">Membrane</keyword>
<reference evidence="9 10" key="1">
    <citation type="submission" date="2020-04" db="EMBL/GenBank/DDBJ databases">
        <title>Flammeovirga sp. SR4, a novel species isolated from seawater.</title>
        <authorList>
            <person name="Wang X."/>
        </authorList>
    </citation>
    <scope>NUCLEOTIDE SEQUENCE [LARGE SCALE GENOMIC DNA]</scope>
    <source>
        <strain evidence="9 10">SR4</strain>
    </source>
</reference>
<dbReference type="GO" id="GO:0022857">
    <property type="term" value="F:transmembrane transporter activity"/>
    <property type="evidence" value="ECO:0007669"/>
    <property type="project" value="InterPro"/>
</dbReference>
<evidence type="ECO:0000256" key="3">
    <source>
        <dbReference type="ARBA" id="ARBA00022692"/>
    </source>
</evidence>
<dbReference type="AlphaFoldDB" id="A0A7X8XY27"/>
<evidence type="ECO:0000256" key="1">
    <source>
        <dbReference type="ARBA" id="ARBA00004141"/>
    </source>
</evidence>
<dbReference type="GO" id="GO:0005524">
    <property type="term" value="F:ATP binding"/>
    <property type="evidence" value="ECO:0007669"/>
    <property type="project" value="UniProtKB-KW"/>
</dbReference>
<keyword evidence="6 8" id="KW-1133">Transmembrane helix</keyword>
<keyword evidence="10" id="KW-1185">Reference proteome</keyword>
<proteinExistence type="predicted"/>
<evidence type="ECO:0000256" key="8">
    <source>
        <dbReference type="SAM" id="Phobius"/>
    </source>
</evidence>
<keyword evidence="4" id="KW-0547">Nucleotide-binding</keyword>
<evidence type="ECO:0000313" key="9">
    <source>
        <dbReference type="EMBL" id="NLR93708.1"/>
    </source>
</evidence>
<accession>A0A7X8XY27</accession>
<feature type="transmembrane region" description="Helical" evidence="8">
    <location>
        <begin position="39"/>
        <end position="59"/>
    </location>
</feature>
<feature type="transmembrane region" description="Helical" evidence="8">
    <location>
        <begin position="169"/>
        <end position="187"/>
    </location>
</feature>
<feature type="transmembrane region" description="Helical" evidence="8">
    <location>
        <begin position="207"/>
        <end position="229"/>
    </location>
</feature>
<keyword evidence="2" id="KW-0813">Transport</keyword>